<dbReference type="InterPro" id="IPR002173">
    <property type="entry name" value="Carboh/pur_kinase_PfkB_CS"/>
</dbReference>
<evidence type="ECO:0000256" key="2">
    <source>
        <dbReference type="ARBA" id="ARBA00022777"/>
    </source>
</evidence>
<reference evidence="4 5" key="1">
    <citation type="journal article" date="2014" name="Genome Announc.">
        <title>Draft Genome Sequence of the Iron-Oxidizing, Acidophilic, and Halotolerant 'Thiobacillus prosperus' Type Strain DSM 5130.</title>
        <authorList>
            <person name="Ossandon F.J."/>
            <person name="Cardenas J.P."/>
            <person name="Corbett M."/>
            <person name="Quatrini R."/>
            <person name="Holmes D.S."/>
            <person name="Watkin E."/>
        </authorList>
    </citation>
    <scope>NUCLEOTIDE SEQUENCE [LARGE SCALE GENOMIC DNA]</scope>
    <source>
        <strain evidence="4 5">DSM 5130</strain>
    </source>
</reference>
<evidence type="ECO:0000256" key="1">
    <source>
        <dbReference type="ARBA" id="ARBA00022679"/>
    </source>
</evidence>
<proteinExistence type="predicted"/>
<gene>
    <name evidence="4" type="ORF">Thpro_022568</name>
</gene>
<dbReference type="InterPro" id="IPR052562">
    <property type="entry name" value="Ketohexokinase-related"/>
</dbReference>
<dbReference type="AlphaFoldDB" id="A0A1A6C187"/>
<dbReference type="InterPro" id="IPR011611">
    <property type="entry name" value="PfkB_dom"/>
</dbReference>
<dbReference type="PROSITE" id="PS00584">
    <property type="entry name" value="PFKB_KINASES_2"/>
    <property type="match status" value="1"/>
</dbReference>
<dbReference type="Gene3D" id="3.40.1190.20">
    <property type="match status" value="1"/>
</dbReference>
<dbReference type="Pfam" id="PF00294">
    <property type="entry name" value="PfkB"/>
    <property type="match status" value="1"/>
</dbReference>
<sequence length="306" mass="32861">MPPDNDRATRMSLFLLAGIATLDIINTVDHYPAEDEELRASARRISAGGNALNAARVLTGLGHRAELLALLADDDGGGRIRAELDAERVGHRYAPLAAGVTPTSYVALSAANGSRTIIHYRDLPELRYAHFRAVPIERFDWLHFEGRNVAETEAMLRHARKRLLDQPISLEIEKPRPDIERLMPYADVLIFSRAYALARGHTQAAELLAAMRPHAPRASLVCAWGEAGAWALATNRQLAREAVHAPAVKAGQTVDTLGAGDAFNAGLIAALATGATLDEALARAVALAGHKVTAHGFAHLGKARPS</sequence>
<keyword evidence="1" id="KW-0808">Transferase</keyword>
<keyword evidence="5" id="KW-1185">Reference proteome</keyword>
<dbReference type="InterPro" id="IPR029056">
    <property type="entry name" value="Ribokinase-like"/>
</dbReference>
<dbReference type="EMBL" id="JQSG02000006">
    <property type="protein sequence ID" value="OBS08318.1"/>
    <property type="molecule type" value="Genomic_DNA"/>
</dbReference>
<dbReference type="Proteomes" id="UP000029273">
    <property type="component" value="Unassembled WGS sequence"/>
</dbReference>
<dbReference type="PANTHER" id="PTHR42774:SF3">
    <property type="entry name" value="KETOHEXOKINASE"/>
    <property type="match status" value="1"/>
</dbReference>
<comment type="caution">
    <text evidence="4">The sequence shown here is derived from an EMBL/GenBank/DDBJ whole genome shotgun (WGS) entry which is preliminary data.</text>
</comment>
<evidence type="ECO:0000313" key="4">
    <source>
        <dbReference type="EMBL" id="OBS08318.1"/>
    </source>
</evidence>
<keyword evidence="2" id="KW-0418">Kinase</keyword>
<accession>A0A1A6C187</accession>
<dbReference type="PANTHER" id="PTHR42774">
    <property type="entry name" value="PHOSPHOTRANSFERASE SYSTEM TRANSPORT PROTEIN"/>
    <property type="match status" value="1"/>
</dbReference>
<evidence type="ECO:0000313" key="5">
    <source>
        <dbReference type="Proteomes" id="UP000029273"/>
    </source>
</evidence>
<protein>
    <recommendedName>
        <fullName evidence="3">Carbohydrate kinase PfkB domain-containing protein</fullName>
    </recommendedName>
</protein>
<name>A0A1A6C187_9GAMM</name>
<dbReference type="SUPFAM" id="SSF53613">
    <property type="entry name" value="Ribokinase-like"/>
    <property type="match status" value="1"/>
</dbReference>
<feature type="domain" description="Carbohydrate kinase PfkB" evidence="3">
    <location>
        <begin position="18"/>
        <end position="297"/>
    </location>
</feature>
<dbReference type="GO" id="GO:0016301">
    <property type="term" value="F:kinase activity"/>
    <property type="evidence" value="ECO:0007669"/>
    <property type="project" value="UniProtKB-KW"/>
</dbReference>
<evidence type="ECO:0000259" key="3">
    <source>
        <dbReference type="Pfam" id="PF00294"/>
    </source>
</evidence>
<organism evidence="4 5">
    <name type="scientific">Acidihalobacter prosperus</name>
    <dbReference type="NCBI Taxonomy" id="160660"/>
    <lineage>
        <taxon>Bacteria</taxon>
        <taxon>Pseudomonadati</taxon>
        <taxon>Pseudomonadota</taxon>
        <taxon>Gammaproteobacteria</taxon>
        <taxon>Chromatiales</taxon>
        <taxon>Ectothiorhodospiraceae</taxon>
        <taxon>Acidihalobacter</taxon>
    </lineage>
</organism>